<keyword evidence="17" id="KW-1185">Reference proteome</keyword>
<comment type="function">
    <text evidence="2">Adenine glycosylase active on G-A mispairs. MutY also corrects error-prone DNA synthesis past GO lesions which are due to the oxidatively damaged form of guanine: 7,8-dihydro-8-oxoguanine (8-oxo-dGTP).</text>
</comment>
<evidence type="ECO:0000256" key="7">
    <source>
        <dbReference type="ARBA" id="ARBA00022723"/>
    </source>
</evidence>
<dbReference type="SUPFAM" id="SSF55811">
    <property type="entry name" value="Nudix"/>
    <property type="match status" value="1"/>
</dbReference>
<name>A0ABQ1R0I6_9FLAO</name>
<evidence type="ECO:0000256" key="10">
    <source>
        <dbReference type="ARBA" id="ARBA00023004"/>
    </source>
</evidence>
<dbReference type="PANTHER" id="PTHR42944:SF1">
    <property type="entry name" value="ADENINE DNA GLYCOSYLASE"/>
    <property type="match status" value="1"/>
</dbReference>
<evidence type="ECO:0000256" key="4">
    <source>
        <dbReference type="ARBA" id="ARBA00012045"/>
    </source>
</evidence>
<dbReference type="InterPro" id="IPR004035">
    <property type="entry name" value="Endouclease-III_FeS-bd_BS"/>
</dbReference>
<gene>
    <name evidence="16" type="primary">mutY</name>
    <name evidence="16" type="ORF">GCM10011361_18500</name>
</gene>
<dbReference type="Gene3D" id="1.10.340.30">
    <property type="entry name" value="Hypothetical protein, domain 2"/>
    <property type="match status" value="1"/>
</dbReference>
<evidence type="ECO:0000256" key="12">
    <source>
        <dbReference type="ARBA" id="ARBA00023204"/>
    </source>
</evidence>
<dbReference type="InterPro" id="IPR011257">
    <property type="entry name" value="DNA_glycosylase"/>
</dbReference>
<dbReference type="Pfam" id="PF00633">
    <property type="entry name" value="HHH"/>
    <property type="match status" value="1"/>
</dbReference>
<evidence type="ECO:0000256" key="8">
    <source>
        <dbReference type="ARBA" id="ARBA00022763"/>
    </source>
</evidence>
<dbReference type="PANTHER" id="PTHR42944">
    <property type="entry name" value="ADENINE DNA GLYCOSYLASE"/>
    <property type="match status" value="1"/>
</dbReference>
<dbReference type="InterPro" id="IPR029119">
    <property type="entry name" value="MutY_C"/>
</dbReference>
<dbReference type="InterPro" id="IPR003651">
    <property type="entry name" value="Endonuclease3_FeS-loop_motif"/>
</dbReference>
<evidence type="ECO:0000256" key="11">
    <source>
        <dbReference type="ARBA" id="ARBA00023014"/>
    </source>
</evidence>
<evidence type="ECO:0000256" key="1">
    <source>
        <dbReference type="ARBA" id="ARBA00000843"/>
    </source>
</evidence>
<dbReference type="InterPro" id="IPR044298">
    <property type="entry name" value="MIG/MutY"/>
</dbReference>
<dbReference type="InterPro" id="IPR000445">
    <property type="entry name" value="HhH_motif"/>
</dbReference>
<dbReference type="EMBL" id="BMFH01000001">
    <property type="protein sequence ID" value="GGD52080.1"/>
    <property type="molecule type" value="Genomic_DNA"/>
</dbReference>
<keyword evidence="11" id="KW-0411">Iron-sulfur</keyword>
<dbReference type="Pfam" id="PF00730">
    <property type="entry name" value="HhH-GPD"/>
    <property type="match status" value="1"/>
</dbReference>
<dbReference type="Gene3D" id="1.10.1670.10">
    <property type="entry name" value="Helix-hairpin-Helix base-excision DNA repair enzymes (C-terminal)"/>
    <property type="match status" value="1"/>
</dbReference>
<keyword evidence="12" id="KW-0234">DNA repair</keyword>
<evidence type="ECO:0000313" key="16">
    <source>
        <dbReference type="EMBL" id="GGD52080.1"/>
    </source>
</evidence>
<evidence type="ECO:0000313" key="17">
    <source>
        <dbReference type="Proteomes" id="UP000625780"/>
    </source>
</evidence>
<keyword evidence="8 14" id="KW-0227">DNA damage</keyword>
<dbReference type="SMART" id="SM00525">
    <property type="entry name" value="FES"/>
    <property type="match status" value="1"/>
</dbReference>
<proteinExistence type="inferred from homology"/>
<evidence type="ECO:0000259" key="15">
    <source>
        <dbReference type="SMART" id="SM00478"/>
    </source>
</evidence>
<comment type="similarity">
    <text evidence="3 14">Belongs to the Nth/MutY family.</text>
</comment>
<organism evidence="16 17">
    <name type="scientific">Muriicola marianensis</name>
    <dbReference type="NCBI Taxonomy" id="1324801"/>
    <lineage>
        <taxon>Bacteria</taxon>
        <taxon>Pseudomonadati</taxon>
        <taxon>Bacteroidota</taxon>
        <taxon>Flavobacteriia</taxon>
        <taxon>Flavobacteriales</taxon>
        <taxon>Flavobacteriaceae</taxon>
        <taxon>Muriicola</taxon>
    </lineage>
</organism>
<feature type="domain" description="HhH-GPD" evidence="15">
    <location>
        <begin position="36"/>
        <end position="187"/>
    </location>
</feature>
<dbReference type="InterPro" id="IPR005760">
    <property type="entry name" value="A/G_AdeGlyc_MutY"/>
</dbReference>
<keyword evidence="13 14" id="KW-0326">Glycosidase</keyword>
<accession>A0ABQ1R0I6</accession>
<dbReference type="CDD" id="cd03431">
    <property type="entry name" value="NUDIX_DNA_Glycosylase_C-MutY"/>
    <property type="match status" value="1"/>
</dbReference>
<dbReference type="Gene3D" id="3.90.79.10">
    <property type="entry name" value="Nucleoside Triphosphate Pyrophosphohydrolase"/>
    <property type="match status" value="1"/>
</dbReference>
<dbReference type="Pfam" id="PF14815">
    <property type="entry name" value="NUDIX_4"/>
    <property type="match status" value="1"/>
</dbReference>
<dbReference type="InterPro" id="IPR015797">
    <property type="entry name" value="NUDIX_hydrolase-like_dom_sf"/>
</dbReference>
<keyword evidence="7" id="KW-0479">Metal-binding</keyword>
<sequence length="347" mass="40183">MTHFSKTVLHWYSQNKRDLPWRGSSDPYKIWLSEIILQQTRINQGLPYYLKFVEAYPTVSDLASASETEVLKLWQGLGYYSRARNMHAAARTVENEFNGIFPSTYKELIQLKGVGDYTASAIASICSGEPTPVVDGNVYRVLSRYFGVDTPINSSRGAKYFKKLATEVMEPLDIGEYNQAIMEFGAIQCKPQSPACEACPLNSGCLALKQRRVSELPVKLRKQKVKTRYFNYMVYRDPKNRTLLHKRTEKGIWQHLYEFPLIESDRLLEPEEVYEILEKDDHPQGAISLWKENPVVHKLSHQHLITRFWIVELKKEISQGISPEKLDEYPVPVLVSEFLRTYKNSYF</sequence>
<comment type="caution">
    <text evidence="16">The sequence shown here is derived from an EMBL/GenBank/DDBJ whole genome shotgun (WGS) entry which is preliminary data.</text>
</comment>
<keyword evidence="10 14" id="KW-0408">Iron</keyword>
<dbReference type="CDD" id="cd00056">
    <property type="entry name" value="ENDO3c"/>
    <property type="match status" value="1"/>
</dbReference>
<comment type="cofactor">
    <cofactor evidence="14">
        <name>[4Fe-4S] cluster</name>
        <dbReference type="ChEBI" id="CHEBI:49883"/>
    </cofactor>
    <text evidence="14">Binds 1 [4Fe-4S] cluster.</text>
</comment>
<evidence type="ECO:0000256" key="5">
    <source>
        <dbReference type="ARBA" id="ARBA00022023"/>
    </source>
</evidence>
<evidence type="ECO:0000256" key="9">
    <source>
        <dbReference type="ARBA" id="ARBA00022801"/>
    </source>
</evidence>
<dbReference type="RefSeq" id="WP_188370393.1">
    <property type="nucleotide sequence ID" value="NZ_BMFH01000001.1"/>
</dbReference>
<dbReference type="SUPFAM" id="SSF48150">
    <property type="entry name" value="DNA-glycosylase"/>
    <property type="match status" value="1"/>
</dbReference>
<comment type="catalytic activity">
    <reaction evidence="1 14">
        <text>Hydrolyzes free adenine bases from 7,8-dihydro-8-oxoguanine:adenine mismatched double-stranded DNA, leaving an apurinic site.</text>
        <dbReference type="EC" id="3.2.2.31"/>
    </reaction>
</comment>
<dbReference type="Proteomes" id="UP000625780">
    <property type="component" value="Unassembled WGS sequence"/>
</dbReference>
<dbReference type="EC" id="3.2.2.31" evidence="4 14"/>
<dbReference type="Pfam" id="PF10576">
    <property type="entry name" value="EndIII_4Fe-2S"/>
    <property type="match status" value="1"/>
</dbReference>
<evidence type="ECO:0000256" key="14">
    <source>
        <dbReference type="RuleBase" id="RU365096"/>
    </source>
</evidence>
<protein>
    <recommendedName>
        <fullName evidence="5 14">Adenine DNA glycosylase</fullName>
        <ecNumber evidence="4 14">3.2.2.31</ecNumber>
    </recommendedName>
</protein>
<dbReference type="InterPro" id="IPR023170">
    <property type="entry name" value="HhH_base_excis_C"/>
</dbReference>
<evidence type="ECO:0000256" key="6">
    <source>
        <dbReference type="ARBA" id="ARBA00022485"/>
    </source>
</evidence>
<evidence type="ECO:0000256" key="13">
    <source>
        <dbReference type="ARBA" id="ARBA00023295"/>
    </source>
</evidence>
<reference evidence="17" key="1">
    <citation type="journal article" date="2019" name="Int. J. Syst. Evol. Microbiol.">
        <title>The Global Catalogue of Microorganisms (GCM) 10K type strain sequencing project: providing services to taxonomists for standard genome sequencing and annotation.</title>
        <authorList>
            <consortium name="The Broad Institute Genomics Platform"/>
            <consortium name="The Broad Institute Genome Sequencing Center for Infectious Disease"/>
            <person name="Wu L."/>
            <person name="Ma J."/>
        </authorList>
    </citation>
    <scope>NUCLEOTIDE SEQUENCE [LARGE SCALE GENOMIC DNA]</scope>
    <source>
        <strain evidence="17">CGMCC 1.12606</strain>
    </source>
</reference>
<evidence type="ECO:0000256" key="3">
    <source>
        <dbReference type="ARBA" id="ARBA00008343"/>
    </source>
</evidence>
<dbReference type="NCBIfam" id="TIGR01084">
    <property type="entry name" value="mutY"/>
    <property type="match status" value="1"/>
</dbReference>
<keyword evidence="6" id="KW-0004">4Fe-4S</keyword>
<dbReference type="PROSITE" id="PS00764">
    <property type="entry name" value="ENDONUCLEASE_III_1"/>
    <property type="match status" value="1"/>
</dbReference>
<evidence type="ECO:0000256" key="2">
    <source>
        <dbReference type="ARBA" id="ARBA00002933"/>
    </source>
</evidence>
<keyword evidence="9" id="KW-0378">Hydrolase</keyword>
<dbReference type="InterPro" id="IPR003265">
    <property type="entry name" value="HhH-GPD_domain"/>
</dbReference>
<dbReference type="SMART" id="SM00478">
    <property type="entry name" value="ENDO3c"/>
    <property type="match status" value="1"/>
</dbReference>